<dbReference type="SMART" id="SM00959">
    <property type="entry name" value="Rho_N"/>
    <property type="match status" value="1"/>
</dbReference>
<feature type="compositionally biased region" description="Low complexity" evidence="1">
    <location>
        <begin position="138"/>
        <end position="153"/>
    </location>
</feature>
<dbReference type="EMBL" id="MTYJ01000176">
    <property type="protein sequence ID" value="OWA49891.1"/>
    <property type="molecule type" value="Genomic_DNA"/>
</dbReference>
<feature type="region of interest" description="Disordered" evidence="1">
    <location>
        <begin position="115"/>
        <end position="205"/>
    </location>
</feature>
<keyword evidence="4" id="KW-1185">Reference proteome</keyword>
<sequence>MSFISHDDLKAMNVKQLKDLCKSRGLKGYSTKLQAELITILYDDLAENPEKESTIPPADTLDDLCAELRLATSTIEKLTEQNFTCAADLDLLTPDVIDSMGLLVKDALNLKRHIKSPSASQPTRPRSPSIVMLDHSTTHPPTRPSHTTTRPRTNSFAGESDSENEFSDSLMDLPKTARDLPQPHSFISPRAGSSNSSRSPGPQDISVNEFLAESMRLVHRLSSSKDHVEVLSEYSEYLEFLMYKLCDYSAAAVMRFDEDFRRRVSFDKSSLLDNDARRTLSDRHFHSQTRQTARHQGSPYGRFRNFGNGNYQPQGGSPTQQRRDEQPRVCFRFNNATACNGPPRCTYQHVCARCGGPHRACANQCSSNNGQGRHN</sequence>
<feature type="compositionally biased region" description="Polar residues" evidence="1">
    <location>
        <begin position="117"/>
        <end position="126"/>
    </location>
</feature>
<protein>
    <recommendedName>
        <fullName evidence="2">Rho termination factor-like N-terminal domain-containing protein</fullName>
    </recommendedName>
</protein>
<dbReference type="Proteomes" id="UP000192578">
    <property type="component" value="Unassembled WGS sequence"/>
</dbReference>
<feature type="compositionally biased region" description="Low complexity" evidence="1">
    <location>
        <begin position="188"/>
        <end position="202"/>
    </location>
</feature>
<dbReference type="Gene3D" id="1.10.720.30">
    <property type="entry name" value="SAP domain"/>
    <property type="match status" value="1"/>
</dbReference>
<dbReference type="InterPro" id="IPR036361">
    <property type="entry name" value="SAP_dom_sf"/>
</dbReference>
<proteinExistence type="predicted"/>
<feature type="domain" description="Rho termination factor-like N-terminal" evidence="2">
    <location>
        <begin position="8"/>
        <end position="50"/>
    </location>
</feature>
<name>A0A9X6NBW9_HYPEX</name>
<evidence type="ECO:0000259" key="2">
    <source>
        <dbReference type="SMART" id="SM00959"/>
    </source>
</evidence>
<accession>A0A9X6NBW9</accession>
<feature type="compositionally biased region" description="Polar residues" evidence="1">
    <location>
        <begin position="307"/>
        <end position="320"/>
    </location>
</feature>
<evidence type="ECO:0000313" key="3">
    <source>
        <dbReference type="EMBL" id="OWA49891.1"/>
    </source>
</evidence>
<evidence type="ECO:0000313" key="4">
    <source>
        <dbReference type="Proteomes" id="UP000192578"/>
    </source>
</evidence>
<evidence type="ECO:0000256" key="1">
    <source>
        <dbReference type="SAM" id="MobiDB-lite"/>
    </source>
</evidence>
<comment type="caution">
    <text evidence="3">The sequence shown here is derived from an EMBL/GenBank/DDBJ whole genome shotgun (WGS) entry which is preliminary data.</text>
</comment>
<reference evidence="4" key="1">
    <citation type="submission" date="2017-01" db="EMBL/GenBank/DDBJ databases">
        <title>Comparative genomics of anhydrobiosis in the tardigrade Hypsibius dujardini.</title>
        <authorList>
            <person name="Yoshida Y."/>
            <person name="Koutsovoulos G."/>
            <person name="Laetsch D."/>
            <person name="Stevens L."/>
            <person name="Kumar S."/>
            <person name="Horikawa D."/>
            <person name="Ishino K."/>
            <person name="Komine S."/>
            <person name="Tomita M."/>
            <person name="Blaxter M."/>
            <person name="Arakawa K."/>
        </authorList>
    </citation>
    <scope>NUCLEOTIDE SEQUENCE [LARGE SCALE GENOMIC DNA]</scope>
    <source>
        <strain evidence="4">Z151</strain>
    </source>
</reference>
<dbReference type="GO" id="GO:0006353">
    <property type="term" value="P:DNA-templated transcription termination"/>
    <property type="evidence" value="ECO:0007669"/>
    <property type="project" value="InterPro"/>
</dbReference>
<organism evidence="3 4">
    <name type="scientific">Hypsibius exemplaris</name>
    <name type="common">Freshwater tardigrade</name>
    <dbReference type="NCBI Taxonomy" id="2072580"/>
    <lineage>
        <taxon>Eukaryota</taxon>
        <taxon>Metazoa</taxon>
        <taxon>Ecdysozoa</taxon>
        <taxon>Tardigrada</taxon>
        <taxon>Eutardigrada</taxon>
        <taxon>Parachela</taxon>
        <taxon>Hypsibioidea</taxon>
        <taxon>Hypsibiidae</taxon>
        <taxon>Hypsibius</taxon>
    </lineage>
</organism>
<dbReference type="AlphaFoldDB" id="A0A9X6NBW9"/>
<feature type="region of interest" description="Disordered" evidence="1">
    <location>
        <begin position="282"/>
        <end position="324"/>
    </location>
</feature>
<dbReference type="InterPro" id="IPR011112">
    <property type="entry name" value="Rho-like_N"/>
</dbReference>
<gene>
    <name evidence="3" type="ORF">BV898_14427</name>
</gene>